<dbReference type="InterPro" id="IPR005639">
    <property type="entry name" value="Pest_crys_dom_I"/>
</dbReference>
<organism evidence="8 9">
    <name type="scientific">Bryocella elongata</name>
    <dbReference type="NCBI Taxonomy" id="863522"/>
    <lineage>
        <taxon>Bacteria</taxon>
        <taxon>Pseudomonadati</taxon>
        <taxon>Acidobacteriota</taxon>
        <taxon>Terriglobia</taxon>
        <taxon>Terriglobales</taxon>
        <taxon>Acidobacteriaceae</taxon>
        <taxon>Bryocella</taxon>
    </lineage>
</organism>
<keyword evidence="9" id="KW-1185">Reference proteome</keyword>
<feature type="signal peptide" evidence="6">
    <location>
        <begin position="1"/>
        <end position="18"/>
    </location>
</feature>
<dbReference type="InterPro" id="IPR036716">
    <property type="entry name" value="Pest_crys_N_sf"/>
</dbReference>
<feature type="region of interest" description="Disordered" evidence="5">
    <location>
        <begin position="302"/>
        <end position="321"/>
    </location>
</feature>
<dbReference type="SUPFAM" id="SSF56849">
    <property type="entry name" value="delta-Endotoxin (insectocide), N-terminal domain"/>
    <property type="match status" value="1"/>
</dbReference>
<evidence type="ECO:0000256" key="3">
    <source>
        <dbReference type="ARBA" id="ARBA00022969"/>
    </source>
</evidence>
<accession>A0A1H5U964</accession>
<sequence length="321" mass="35273">MRNLVLLALLFSSVSASAGAQCGDHTESVNFQQGADYRGLVSGVVGTVPAVGSALSGVTKVLWQDNSQQQLMDALVDYVNRVVPGMIAQEHARILQEHVAGLRSLLNDYNQTTDPVQKGQYLTALLALLDELEPEFFDPRVPERTMAHFVAFGSIRLVALREQYLFARVYYGSDADRVLHEAKLRTAVATYRQAAVAMRGRVMDWRMGMIHLNQGSASKLSGRFMNMYHWWNTHDDFCDTTVLSASSSNNSGAIRDAGATFRQHTGEYRQKVSSSFGAELDTILKPTQDWQKLLDTAVAPTQPPHALAQPSQGSNVAVGTL</sequence>
<reference evidence="8 9" key="1">
    <citation type="submission" date="2016-10" db="EMBL/GenBank/DDBJ databases">
        <authorList>
            <person name="de Groot N.N."/>
        </authorList>
    </citation>
    <scope>NUCLEOTIDE SEQUENCE [LARGE SCALE GENOMIC DNA]</scope>
    <source>
        <strain evidence="8 9">DSM 22489</strain>
    </source>
</reference>
<feature type="compositionally biased region" description="Polar residues" evidence="5">
    <location>
        <begin position="309"/>
        <end position="321"/>
    </location>
</feature>
<keyword evidence="4" id="KW-0843">Virulence</keyword>
<evidence type="ECO:0000256" key="1">
    <source>
        <dbReference type="ARBA" id="ARBA00007819"/>
    </source>
</evidence>
<dbReference type="Gene3D" id="1.20.190.10">
    <property type="entry name" value="Pesticidal crystal protein, N-terminal domain"/>
    <property type="match status" value="1"/>
</dbReference>
<evidence type="ECO:0000313" key="8">
    <source>
        <dbReference type="EMBL" id="SEF71563.1"/>
    </source>
</evidence>
<keyword evidence="3" id="KW-0749">Sporulation</keyword>
<dbReference type="EMBL" id="FNVA01000001">
    <property type="protein sequence ID" value="SEF71563.1"/>
    <property type="molecule type" value="Genomic_DNA"/>
</dbReference>
<evidence type="ECO:0000256" key="4">
    <source>
        <dbReference type="ARBA" id="ARBA00023026"/>
    </source>
</evidence>
<dbReference type="Pfam" id="PF03945">
    <property type="entry name" value="Endotoxin_N"/>
    <property type="match status" value="1"/>
</dbReference>
<dbReference type="GO" id="GO:0030435">
    <property type="term" value="P:sporulation resulting in formation of a cellular spore"/>
    <property type="evidence" value="ECO:0007669"/>
    <property type="project" value="UniProtKB-KW"/>
</dbReference>
<dbReference type="AlphaFoldDB" id="A0A1H5U964"/>
<keyword evidence="2" id="KW-0800">Toxin</keyword>
<protein>
    <submittedName>
        <fullName evidence="8">Delta endotoxin, N-terminal domain</fullName>
    </submittedName>
</protein>
<evidence type="ECO:0000256" key="6">
    <source>
        <dbReference type="SAM" id="SignalP"/>
    </source>
</evidence>
<dbReference type="GO" id="GO:0001907">
    <property type="term" value="P:symbiont-mediated killing of host cell"/>
    <property type="evidence" value="ECO:0007669"/>
    <property type="project" value="InterPro"/>
</dbReference>
<name>A0A1H5U964_9BACT</name>
<feature type="chain" id="PRO_5009285894" evidence="6">
    <location>
        <begin position="19"/>
        <end position="321"/>
    </location>
</feature>
<dbReference type="Proteomes" id="UP000236728">
    <property type="component" value="Unassembled WGS sequence"/>
</dbReference>
<dbReference type="RefSeq" id="WP_103931779.1">
    <property type="nucleotide sequence ID" value="NZ_FNVA01000001.1"/>
</dbReference>
<dbReference type="GO" id="GO:0090729">
    <property type="term" value="F:toxin activity"/>
    <property type="evidence" value="ECO:0007669"/>
    <property type="project" value="UniProtKB-KW"/>
</dbReference>
<keyword evidence="6" id="KW-0732">Signal</keyword>
<evidence type="ECO:0000256" key="2">
    <source>
        <dbReference type="ARBA" id="ARBA00022656"/>
    </source>
</evidence>
<proteinExistence type="inferred from homology"/>
<gene>
    <name evidence="8" type="ORF">SAMN05421819_0921</name>
</gene>
<feature type="domain" description="Pesticidal crystal protein" evidence="7">
    <location>
        <begin position="47"/>
        <end position="214"/>
    </location>
</feature>
<dbReference type="OrthoDB" id="5381276at2"/>
<evidence type="ECO:0000256" key="5">
    <source>
        <dbReference type="SAM" id="MobiDB-lite"/>
    </source>
</evidence>
<evidence type="ECO:0000313" key="9">
    <source>
        <dbReference type="Proteomes" id="UP000236728"/>
    </source>
</evidence>
<evidence type="ECO:0000259" key="7">
    <source>
        <dbReference type="Pfam" id="PF03945"/>
    </source>
</evidence>
<comment type="similarity">
    <text evidence="1">Belongs to the delta endotoxin family.</text>
</comment>